<feature type="transmembrane region" description="Helical" evidence="2">
    <location>
        <begin position="303"/>
        <end position="321"/>
    </location>
</feature>
<dbReference type="RefSeq" id="WP_369253900.1">
    <property type="nucleotide sequence ID" value="NZ_CP163440.1"/>
</dbReference>
<feature type="region of interest" description="Disordered" evidence="1">
    <location>
        <begin position="267"/>
        <end position="300"/>
    </location>
</feature>
<keyword evidence="2" id="KW-1133">Transmembrane helix</keyword>
<evidence type="ECO:0000313" key="3">
    <source>
        <dbReference type="EMBL" id="XDQ59445.1"/>
    </source>
</evidence>
<name>A0AB39RU63_9ACTN</name>
<feature type="transmembrane region" description="Helical" evidence="2">
    <location>
        <begin position="155"/>
        <end position="176"/>
    </location>
</feature>
<keyword evidence="2" id="KW-0812">Transmembrane</keyword>
<protein>
    <submittedName>
        <fullName evidence="3">Uncharacterized protein</fullName>
    </submittedName>
</protein>
<evidence type="ECO:0000256" key="1">
    <source>
        <dbReference type="SAM" id="MobiDB-lite"/>
    </source>
</evidence>
<feature type="transmembrane region" description="Helical" evidence="2">
    <location>
        <begin position="182"/>
        <end position="200"/>
    </location>
</feature>
<feature type="compositionally biased region" description="Low complexity" evidence="1">
    <location>
        <begin position="272"/>
        <end position="281"/>
    </location>
</feature>
<gene>
    <name evidence="3" type="ORF">AB5J50_00755</name>
</gene>
<dbReference type="AlphaFoldDB" id="A0AB39RU63"/>
<dbReference type="EMBL" id="CP163440">
    <property type="protein sequence ID" value="XDQ59445.1"/>
    <property type="molecule type" value="Genomic_DNA"/>
</dbReference>
<feature type="transmembrane region" description="Helical" evidence="2">
    <location>
        <begin position="34"/>
        <end position="52"/>
    </location>
</feature>
<organism evidence="3">
    <name type="scientific">Streptomyces sp. R35</name>
    <dbReference type="NCBI Taxonomy" id="3238630"/>
    <lineage>
        <taxon>Bacteria</taxon>
        <taxon>Bacillati</taxon>
        <taxon>Actinomycetota</taxon>
        <taxon>Actinomycetes</taxon>
        <taxon>Kitasatosporales</taxon>
        <taxon>Streptomycetaceae</taxon>
        <taxon>Streptomyces</taxon>
    </lineage>
</organism>
<evidence type="ECO:0000256" key="2">
    <source>
        <dbReference type="SAM" id="Phobius"/>
    </source>
</evidence>
<sequence length="475" mass="50922">MAFVVALSALVAAGVGWSETARWWSSLNGEVRLLALAVVLVAALLLAQLLAVQRVALIRLYEGYWAPIPFGGIVGRLRERHQTIHDSLTEDTQLWLAYPYERDDVMPTRLGNVLRAAEEHSTHRYSINGVTAWPRLYVTLPETFRQIFSAAAADLDLAVTLSALGAAFAVVGGGLGLVLLPWYGTVLCCASGCLVARYGYAAAVRAAEAYGQLFRTAFDVHRWTLLDEMGLRRPSGYQAEQAQWRALDKLWFRGGVGSGDPVHLGYPRDEAGAPAPRSAAAVRHEPSVRPTPPPRRQGRRGRALLTGLLLLALLGSAVVLATRTTASRLPTATGVLPPYHLITRHDVDGPGAETVLNRYTRRRISAHAEITSADLGPLVKPELIRNMDVVTVTPPETKVVTPLVAPGDTVIVTAMPSAKSDARAAKPLTSFQVLVLDADGPHGERGLTLAVPHAQVAALLSAAEESVLGIVATTS</sequence>
<accession>A0AB39RU63</accession>
<keyword evidence="2" id="KW-0472">Membrane</keyword>
<proteinExistence type="predicted"/>
<reference evidence="3" key="1">
    <citation type="submission" date="2024-07" db="EMBL/GenBank/DDBJ databases">
        <authorList>
            <person name="Yu S.T."/>
        </authorList>
    </citation>
    <scope>NUCLEOTIDE SEQUENCE</scope>
    <source>
        <strain evidence="3">R35</strain>
    </source>
</reference>